<feature type="transmembrane region" description="Helical" evidence="5">
    <location>
        <begin position="102"/>
        <end position="123"/>
    </location>
</feature>
<dbReference type="GO" id="GO:0015385">
    <property type="term" value="F:sodium:proton antiporter activity"/>
    <property type="evidence" value="ECO:0007669"/>
    <property type="project" value="TreeGrafter"/>
</dbReference>
<keyword evidence="3 5" id="KW-1133">Transmembrane helix</keyword>
<feature type="transmembrane region" description="Helical" evidence="5">
    <location>
        <begin position="35"/>
        <end position="54"/>
    </location>
</feature>
<comment type="caution">
    <text evidence="7">The sequence shown here is derived from an EMBL/GenBank/DDBJ whole genome shotgun (WGS) entry which is preliminary data.</text>
</comment>
<feature type="transmembrane region" description="Helical" evidence="5">
    <location>
        <begin position="66"/>
        <end position="87"/>
    </location>
</feature>
<dbReference type="OrthoDB" id="3531445at2"/>
<dbReference type="PANTHER" id="PTHR37958">
    <property type="entry name" value="SODIUM-POTASSIUM/PROTON ANTIPORTER CHAA"/>
    <property type="match status" value="1"/>
</dbReference>
<name>A0A5N5VYC0_STRMB</name>
<feature type="transmembrane region" description="Helical" evidence="5">
    <location>
        <begin position="289"/>
        <end position="312"/>
    </location>
</feature>
<sequence>MSARFRSLLAHWPVGAPVLAAAVLALTWGRSLSPGFVALVSCCLAAAVLSAVHHAEVVAHRVGEPFGSLVLALAVTVIEVALIVTLMADGGDKSSSLARDTVFAAVMITCNGIVGLSLLVGALRRRVAVFNAEGTAAAFGTVATLAGLSLALPTFTTSTPGPQFSAAQLVFAALAALILYGLFVATQTVRHRDYFLPVTAAGDVIDTDDHADPPSARTALTSLGLMGVALISVVGLAKGVSPVIESGVAAAGLPASVVGVVIALLVLLPETIAAVRAARRDRVQTSLNLGLGSAMASIGLTIPAVAAASVWLEGPLVLGLGATHMVLLALTVAVGTLTVIPGRATPLQGGVHLSLLAAYVVLAVSP</sequence>
<dbReference type="Proteomes" id="UP000327000">
    <property type="component" value="Unassembled WGS sequence"/>
</dbReference>
<feature type="transmembrane region" description="Helical" evidence="5">
    <location>
        <begin position="219"/>
        <end position="237"/>
    </location>
</feature>
<proteinExistence type="predicted"/>
<dbReference type="GO" id="GO:0005886">
    <property type="term" value="C:plasma membrane"/>
    <property type="evidence" value="ECO:0007669"/>
    <property type="project" value="TreeGrafter"/>
</dbReference>
<dbReference type="AlphaFoldDB" id="A0A5N5VYC0"/>
<evidence type="ECO:0000256" key="1">
    <source>
        <dbReference type="ARBA" id="ARBA00004141"/>
    </source>
</evidence>
<reference evidence="7 8" key="1">
    <citation type="journal article" date="2019" name="Microb. Cell Fact.">
        <title>Exploring novel herbicidin analogues by transcriptional regulator overexpression and MS/MS molecular networking.</title>
        <authorList>
            <person name="Shi Y."/>
            <person name="Gu R."/>
            <person name="Li Y."/>
            <person name="Wang X."/>
            <person name="Ren W."/>
            <person name="Li X."/>
            <person name="Wang L."/>
            <person name="Xie Y."/>
            <person name="Hong B."/>
        </authorList>
    </citation>
    <scope>NUCLEOTIDE SEQUENCE [LARGE SCALE GENOMIC DNA]</scope>
    <source>
        <strain evidence="7 8">US-43</strain>
    </source>
</reference>
<accession>A0A5N5VYC0</accession>
<evidence type="ECO:0000256" key="3">
    <source>
        <dbReference type="ARBA" id="ARBA00022989"/>
    </source>
</evidence>
<dbReference type="InterPro" id="IPR052946">
    <property type="entry name" value="Alkaline_pH_Ca-Antiporter"/>
</dbReference>
<keyword evidence="4 5" id="KW-0472">Membrane</keyword>
<dbReference type="PANTHER" id="PTHR37958:SF1">
    <property type="entry name" value="SODIUM-POTASSIUM_PROTON ANTIPORTER CHAA"/>
    <property type="match status" value="1"/>
</dbReference>
<evidence type="ECO:0000259" key="6">
    <source>
        <dbReference type="Pfam" id="PF01699"/>
    </source>
</evidence>
<evidence type="ECO:0000313" key="8">
    <source>
        <dbReference type="Proteomes" id="UP000327000"/>
    </source>
</evidence>
<feature type="domain" description="Sodium/calcium exchanger membrane region" evidence="6">
    <location>
        <begin position="222"/>
        <end position="363"/>
    </location>
</feature>
<keyword evidence="2 5" id="KW-0812">Transmembrane</keyword>
<comment type="subcellular location">
    <subcellularLocation>
        <location evidence="1">Membrane</location>
        <topology evidence="1">Multi-pass membrane protein</topology>
    </subcellularLocation>
</comment>
<dbReference type="InterPro" id="IPR004837">
    <property type="entry name" value="NaCa_Exmemb"/>
</dbReference>
<evidence type="ECO:0000256" key="5">
    <source>
        <dbReference type="SAM" id="Phobius"/>
    </source>
</evidence>
<dbReference type="Pfam" id="PF01699">
    <property type="entry name" value="Na_Ca_ex"/>
    <property type="match status" value="2"/>
</dbReference>
<feature type="transmembrane region" description="Helical" evidence="5">
    <location>
        <begin position="249"/>
        <end position="268"/>
    </location>
</feature>
<evidence type="ECO:0000256" key="4">
    <source>
        <dbReference type="ARBA" id="ARBA00023136"/>
    </source>
</evidence>
<dbReference type="EMBL" id="VOKX01000126">
    <property type="protein sequence ID" value="KAB7833844.1"/>
    <property type="molecule type" value="Genomic_DNA"/>
</dbReference>
<dbReference type="GO" id="GO:0015386">
    <property type="term" value="F:potassium:proton antiporter activity"/>
    <property type="evidence" value="ECO:0007669"/>
    <property type="project" value="TreeGrafter"/>
</dbReference>
<keyword evidence="8" id="KW-1185">Reference proteome</keyword>
<organism evidence="7 8">
    <name type="scientific">Streptomyces mobaraensis</name>
    <name type="common">Streptoverticillium mobaraense</name>
    <dbReference type="NCBI Taxonomy" id="35621"/>
    <lineage>
        <taxon>Bacteria</taxon>
        <taxon>Bacillati</taxon>
        <taxon>Actinomycetota</taxon>
        <taxon>Actinomycetes</taxon>
        <taxon>Kitasatosporales</taxon>
        <taxon>Streptomycetaceae</taxon>
        <taxon>Streptomyces</taxon>
    </lineage>
</organism>
<evidence type="ECO:0000313" key="7">
    <source>
        <dbReference type="EMBL" id="KAB7833844.1"/>
    </source>
</evidence>
<dbReference type="RefSeq" id="WP_152265917.1">
    <property type="nucleotide sequence ID" value="NZ_VOKX01000126.1"/>
</dbReference>
<feature type="transmembrane region" description="Helical" evidence="5">
    <location>
        <begin position="318"/>
        <end position="340"/>
    </location>
</feature>
<evidence type="ECO:0000256" key="2">
    <source>
        <dbReference type="ARBA" id="ARBA00022692"/>
    </source>
</evidence>
<feature type="transmembrane region" description="Helical" evidence="5">
    <location>
        <begin position="164"/>
        <end position="185"/>
    </location>
</feature>
<feature type="domain" description="Sodium/calcium exchanger membrane region" evidence="6">
    <location>
        <begin position="35"/>
        <end position="188"/>
    </location>
</feature>
<protein>
    <submittedName>
        <fullName evidence="7">Ionic transporter y4hA</fullName>
    </submittedName>
</protein>
<gene>
    <name evidence="7" type="ORF">FRZ00_31940</name>
</gene>
<feature type="transmembrane region" description="Helical" evidence="5">
    <location>
        <begin position="135"/>
        <end position="152"/>
    </location>
</feature>